<evidence type="ECO:0000313" key="2">
    <source>
        <dbReference type="EMBL" id="MFC0683683.1"/>
    </source>
</evidence>
<evidence type="ECO:0000313" key="3">
    <source>
        <dbReference type="Proteomes" id="UP001589858"/>
    </source>
</evidence>
<keyword evidence="3" id="KW-1185">Reference proteome</keyword>
<dbReference type="EMBL" id="JBHLTM010000016">
    <property type="protein sequence ID" value="MFC0683683.1"/>
    <property type="molecule type" value="Genomic_DNA"/>
</dbReference>
<dbReference type="InterPro" id="IPR011033">
    <property type="entry name" value="PRC_barrel-like_sf"/>
</dbReference>
<feature type="chain" id="PRO_5046279584" description="Preprotein translocase subunit YajC" evidence="1">
    <location>
        <begin position="23"/>
        <end position="186"/>
    </location>
</feature>
<feature type="signal peptide" evidence="1">
    <location>
        <begin position="1"/>
        <end position="22"/>
    </location>
</feature>
<dbReference type="SUPFAM" id="SSF50346">
    <property type="entry name" value="PRC-barrel domain"/>
    <property type="match status" value="1"/>
</dbReference>
<protein>
    <recommendedName>
        <fullName evidence="4">Preprotein translocase subunit YajC</fullName>
    </recommendedName>
</protein>
<dbReference type="Proteomes" id="UP001589858">
    <property type="component" value="Unassembled WGS sequence"/>
</dbReference>
<comment type="caution">
    <text evidence="2">The sequence shown here is derived from an EMBL/GenBank/DDBJ whole genome shotgun (WGS) entry which is preliminary data.</text>
</comment>
<dbReference type="RefSeq" id="WP_267220068.1">
    <property type="nucleotide sequence ID" value="NZ_JAPCWC010000006.1"/>
</dbReference>
<sequence>MKKSIIAAALAAATLVPAAAMAQAAPAAAPATASANPTAGAKVYDTDGNEVGTIEAVQGDVVTVNTGTARAGLPKSAFATREKGLTIGMTKTQLEAAVQGAQAKSGEALAAALVPDAPVKSSDGVVIGTVSKVEGDNVTIALQGGTPVALQKAAIGLAADGGLAIGVTAAQFTASVQGATGGSSGK</sequence>
<gene>
    <name evidence="2" type="ORF">ACFFF8_03655</name>
</gene>
<accession>A0ABV6S6G9</accession>
<evidence type="ECO:0000256" key="1">
    <source>
        <dbReference type="SAM" id="SignalP"/>
    </source>
</evidence>
<reference evidence="2 3" key="1">
    <citation type="submission" date="2024-09" db="EMBL/GenBank/DDBJ databases">
        <authorList>
            <person name="Sun Q."/>
            <person name="Mori K."/>
        </authorList>
    </citation>
    <scope>NUCLEOTIDE SEQUENCE [LARGE SCALE GENOMIC DNA]</scope>
    <source>
        <strain evidence="2 3">CICC 11035S</strain>
    </source>
</reference>
<organism evidence="2 3">
    <name type="scientific">Novosphingobium clariflavum</name>
    <dbReference type="NCBI Taxonomy" id="2029884"/>
    <lineage>
        <taxon>Bacteria</taxon>
        <taxon>Pseudomonadati</taxon>
        <taxon>Pseudomonadota</taxon>
        <taxon>Alphaproteobacteria</taxon>
        <taxon>Sphingomonadales</taxon>
        <taxon>Sphingomonadaceae</taxon>
        <taxon>Novosphingobium</taxon>
    </lineage>
</organism>
<keyword evidence="1" id="KW-0732">Signal</keyword>
<proteinExistence type="predicted"/>
<name>A0ABV6S6G9_9SPHN</name>
<evidence type="ECO:0008006" key="4">
    <source>
        <dbReference type="Google" id="ProtNLM"/>
    </source>
</evidence>